<evidence type="ECO:0000313" key="1">
    <source>
        <dbReference type="EMBL" id="SDZ08461.1"/>
    </source>
</evidence>
<organism evidence="1 2">
    <name type="scientific">Nitrosomonas halophila</name>
    <dbReference type="NCBI Taxonomy" id="44576"/>
    <lineage>
        <taxon>Bacteria</taxon>
        <taxon>Pseudomonadati</taxon>
        <taxon>Pseudomonadota</taxon>
        <taxon>Betaproteobacteria</taxon>
        <taxon>Nitrosomonadales</taxon>
        <taxon>Nitrosomonadaceae</taxon>
        <taxon>Nitrosomonas</taxon>
    </lineage>
</organism>
<dbReference type="Proteomes" id="UP000198640">
    <property type="component" value="Unassembled WGS sequence"/>
</dbReference>
<keyword evidence="2" id="KW-1185">Reference proteome</keyword>
<reference evidence="1 2" key="1">
    <citation type="submission" date="2016-10" db="EMBL/GenBank/DDBJ databases">
        <authorList>
            <person name="de Groot N.N."/>
        </authorList>
    </citation>
    <scope>NUCLEOTIDE SEQUENCE [LARGE SCALE GENOMIC DNA]</scope>
    <source>
        <strain evidence="1 2">Nm1</strain>
    </source>
</reference>
<name>A0A1H3Q5K2_9PROT</name>
<protein>
    <submittedName>
        <fullName evidence="1">Uncharacterized protein</fullName>
    </submittedName>
</protein>
<gene>
    <name evidence="1" type="ORF">SAMN05421881_11323</name>
</gene>
<proteinExistence type="predicted"/>
<sequence>MLQPTTECLVICLYDPEIMLYFTLRLTQRQRI</sequence>
<dbReference type="AlphaFoldDB" id="A0A1H3Q5K2"/>
<evidence type="ECO:0000313" key="2">
    <source>
        <dbReference type="Proteomes" id="UP000198640"/>
    </source>
</evidence>
<dbReference type="EMBL" id="FNOY01000132">
    <property type="protein sequence ID" value="SDZ08461.1"/>
    <property type="molecule type" value="Genomic_DNA"/>
</dbReference>
<dbReference type="STRING" id="44576.SAMN05421881_11323"/>
<accession>A0A1H3Q5K2</accession>